<dbReference type="EMBL" id="PIQF01000005">
    <property type="protein sequence ID" value="RUO72782.1"/>
    <property type="molecule type" value="Genomic_DNA"/>
</dbReference>
<keyword evidence="3" id="KW-1185">Reference proteome</keyword>
<gene>
    <name evidence="2" type="ORF">CWI81_12425</name>
</gene>
<accession>A0A432Z4F0</accession>
<dbReference type="RefSeq" id="WP_126785630.1">
    <property type="nucleotide sequence ID" value="NZ_PIQF01000005.1"/>
</dbReference>
<dbReference type="OrthoDB" id="6238204at2"/>
<organism evidence="2 3">
    <name type="scientific">Idiomarina seosinensis</name>
    <dbReference type="NCBI Taxonomy" id="281739"/>
    <lineage>
        <taxon>Bacteria</taxon>
        <taxon>Pseudomonadati</taxon>
        <taxon>Pseudomonadota</taxon>
        <taxon>Gammaproteobacteria</taxon>
        <taxon>Alteromonadales</taxon>
        <taxon>Idiomarinaceae</taxon>
        <taxon>Idiomarina</taxon>
    </lineage>
</organism>
<sequence>MTKTTSKKIEFYRDSRRPQGWGGFFLAIWVAIHIGGAVPLWIIAIGALTTMAIVAAVIIKFRPKQLAASWDGQTLLEKRFILPPSYHKLDNPPKLVRYEEDIAAVQFQDNQRLVEIYVIYDDDLEQQLADSEIKIVDERD</sequence>
<reference evidence="2 3" key="1">
    <citation type="journal article" date="2011" name="Front. Microbiol.">
        <title>Genomic signatures of strain selection and enhancement in Bacillus atrophaeus var. globigii, a historical biowarfare simulant.</title>
        <authorList>
            <person name="Gibbons H.S."/>
            <person name="Broomall S.M."/>
            <person name="McNew L.A."/>
            <person name="Daligault H."/>
            <person name="Chapman C."/>
            <person name="Bruce D."/>
            <person name="Karavis M."/>
            <person name="Krepps M."/>
            <person name="McGregor P.A."/>
            <person name="Hong C."/>
            <person name="Park K.H."/>
            <person name="Akmal A."/>
            <person name="Feldman A."/>
            <person name="Lin J.S."/>
            <person name="Chang W.E."/>
            <person name="Higgs B.W."/>
            <person name="Demirev P."/>
            <person name="Lindquist J."/>
            <person name="Liem A."/>
            <person name="Fochler E."/>
            <person name="Read T.D."/>
            <person name="Tapia R."/>
            <person name="Johnson S."/>
            <person name="Bishop-Lilly K.A."/>
            <person name="Detter C."/>
            <person name="Han C."/>
            <person name="Sozhamannan S."/>
            <person name="Rosenzweig C.N."/>
            <person name="Skowronski E.W."/>
        </authorList>
    </citation>
    <scope>NUCLEOTIDE SEQUENCE [LARGE SCALE GENOMIC DNA]</scope>
    <source>
        <strain evidence="2 3">CL-SP19</strain>
    </source>
</reference>
<feature type="transmembrane region" description="Helical" evidence="1">
    <location>
        <begin position="41"/>
        <end position="59"/>
    </location>
</feature>
<name>A0A432Z4F0_9GAMM</name>
<protein>
    <recommendedName>
        <fullName evidence="4">DUF2244 domain-containing protein</fullName>
    </recommendedName>
</protein>
<dbReference type="AlphaFoldDB" id="A0A432Z4F0"/>
<keyword evidence="1" id="KW-0472">Membrane</keyword>
<comment type="caution">
    <text evidence="2">The sequence shown here is derived from an EMBL/GenBank/DDBJ whole genome shotgun (WGS) entry which is preliminary data.</text>
</comment>
<evidence type="ECO:0000313" key="2">
    <source>
        <dbReference type="EMBL" id="RUO72782.1"/>
    </source>
</evidence>
<keyword evidence="1" id="KW-0812">Transmembrane</keyword>
<dbReference type="Proteomes" id="UP000287908">
    <property type="component" value="Unassembled WGS sequence"/>
</dbReference>
<evidence type="ECO:0008006" key="4">
    <source>
        <dbReference type="Google" id="ProtNLM"/>
    </source>
</evidence>
<evidence type="ECO:0000256" key="1">
    <source>
        <dbReference type="SAM" id="Phobius"/>
    </source>
</evidence>
<keyword evidence="1" id="KW-1133">Transmembrane helix</keyword>
<feature type="transmembrane region" description="Helical" evidence="1">
    <location>
        <begin position="20"/>
        <end position="35"/>
    </location>
</feature>
<evidence type="ECO:0000313" key="3">
    <source>
        <dbReference type="Proteomes" id="UP000287908"/>
    </source>
</evidence>
<proteinExistence type="predicted"/>